<comment type="caution">
    <text evidence="1">The sequence shown here is derived from an EMBL/GenBank/DDBJ whole genome shotgun (WGS) entry which is preliminary data.</text>
</comment>
<name>A5ZUX6_9FIRM</name>
<protein>
    <recommendedName>
        <fullName evidence="3">Sulfatase N-terminal domain-containing protein</fullName>
    </recommendedName>
</protein>
<reference evidence="1 2" key="2">
    <citation type="submission" date="2007-04" db="EMBL/GenBank/DDBJ databases">
        <title>Draft genome sequence of Ruminococcus obeum (ATCC 29174).</title>
        <authorList>
            <person name="Sudarsanam P."/>
            <person name="Ley R."/>
            <person name="Guruge J."/>
            <person name="Turnbaugh P.J."/>
            <person name="Mahowald M."/>
            <person name="Liep D."/>
            <person name="Gordon J."/>
        </authorList>
    </citation>
    <scope>NUCLEOTIDE SEQUENCE [LARGE SCALE GENOMIC DNA]</scope>
    <source>
        <strain evidence="1 2">ATCC 29174</strain>
    </source>
</reference>
<dbReference type="Proteomes" id="UP000006002">
    <property type="component" value="Unassembled WGS sequence"/>
</dbReference>
<dbReference type="eggNOG" id="COG1368">
    <property type="taxonomic scope" value="Bacteria"/>
</dbReference>
<dbReference type="HOGENOM" id="CLU_1841256_0_0_9"/>
<organism evidence="1 2">
    <name type="scientific">Blautia obeum ATCC 29174</name>
    <dbReference type="NCBI Taxonomy" id="411459"/>
    <lineage>
        <taxon>Bacteria</taxon>
        <taxon>Bacillati</taxon>
        <taxon>Bacillota</taxon>
        <taxon>Clostridia</taxon>
        <taxon>Lachnospirales</taxon>
        <taxon>Lachnospiraceae</taxon>
        <taxon>Blautia</taxon>
    </lineage>
</organism>
<evidence type="ECO:0008006" key="3">
    <source>
        <dbReference type="Google" id="ProtNLM"/>
    </source>
</evidence>
<reference evidence="1 2" key="1">
    <citation type="submission" date="2007-03" db="EMBL/GenBank/DDBJ databases">
        <authorList>
            <person name="Fulton L."/>
            <person name="Clifton S."/>
            <person name="Fulton B."/>
            <person name="Xu J."/>
            <person name="Minx P."/>
            <person name="Pepin K.H."/>
            <person name="Johnson M."/>
            <person name="Thiruvilangam P."/>
            <person name="Bhonagiri V."/>
            <person name="Nash W.E."/>
            <person name="Mardis E.R."/>
            <person name="Wilson R.K."/>
        </authorList>
    </citation>
    <scope>NUCLEOTIDE SEQUENCE [LARGE SCALE GENOMIC DNA]</scope>
    <source>
        <strain evidence="1 2">ATCC 29174</strain>
    </source>
</reference>
<dbReference type="EMBL" id="AAVO02000013">
    <property type="protein sequence ID" value="EDM86661.1"/>
    <property type="molecule type" value="Genomic_DNA"/>
</dbReference>
<sequence>MLIIFGDHYPNVEEAFYEELYGKKIEDLDLEETQLRDQTPYIIWTNYESESVQENMSANYLGAYILEKAGLSMSKYDKFLLQLKKEIPIIGMGAIEDNNGKWFDMNSLPQKYAELINNYKILQYNKIKDRKNICKGIFS</sequence>
<dbReference type="AlphaFoldDB" id="A5ZUX6"/>
<accession>A5ZUX6</accession>
<evidence type="ECO:0000313" key="1">
    <source>
        <dbReference type="EMBL" id="EDM86661.1"/>
    </source>
</evidence>
<proteinExistence type="predicted"/>
<gene>
    <name evidence="1" type="ORF">RUMOBE_02811</name>
</gene>
<evidence type="ECO:0000313" key="2">
    <source>
        <dbReference type="Proteomes" id="UP000006002"/>
    </source>
</evidence>